<dbReference type="NCBIfam" id="TIGR01741">
    <property type="entry name" value="staph_tand_hypo"/>
    <property type="match status" value="1"/>
</dbReference>
<sequence>MQDLYQLIGEKLNDIIPGEWTKIYLYAEVLDDSTMVLFHFRTPENNQIIYSQDIPSHYNVSKDIFKTLLRELRELFEELRTEHRNNNDDVWTNLTLTLDRSGEFQLDYNYDDILASELDGYERIAIWEYKNLGILPEDEDDKEFVISYLGL</sequence>
<dbReference type="KEGG" id="bsu:BSU06811"/>
<dbReference type="RefSeq" id="WP_010886434.1">
    <property type="nucleotide sequence ID" value="NC_000964.3"/>
</dbReference>
<feature type="coiled-coil region" evidence="1">
    <location>
        <begin position="62"/>
        <end position="89"/>
    </location>
</feature>
<dbReference type="Gene3D" id="3.30.500.20">
    <property type="entry name" value="BH3703-like domains"/>
    <property type="match status" value="1"/>
</dbReference>
<accession>A0A6M4JRA8</accession>
<dbReference type="OrthoDB" id="1633905at2"/>
<name>A0A6M4JRA8_BACSU</name>
<dbReference type="AlphaFoldDB" id="A0A6M4JRA8"/>
<dbReference type="Pfam" id="PF04634">
    <property type="entry name" value="YezG-like"/>
    <property type="match status" value="1"/>
</dbReference>
<dbReference type="InterPro" id="IPR006728">
    <property type="entry name" value="YezG-like"/>
</dbReference>
<dbReference type="SMR" id="A0A6M4JRA8"/>
<dbReference type="EMBL" id="CP052842">
    <property type="protein sequence ID" value="QJP90806.1"/>
    <property type="molecule type" value="Genomic_DNA"/>
</dbReference>
<dbReference type="InterPro" id="IPR036170">
    <property type="entry name" value="YezG-like_sf"/>
</dbReference>
<evidence type="ECO:0000313" key="2">
    <source>
        <dbReference type="EMBL" id="QJP90806.1"/>
    </source>
</evidence>
<dbReference type="SUPFAM" id="SSF160424">
    <property type="entry name" value="BH3703-like"/>
    <property type="match status" value="1"/>
</dbReference>
<keyword evidence="1" id="KW-0175">Coiled coil</keyword>
<gene>
    <name evidence="2" type="ORF">HIR78_03875</name>
</gene>
<reference evidence="2" key="1">
    <citation type="submission" date="2020-04" db="EMBL/GenBank/DDBJ databases">
        <title>Phage recombination drives evolution of spore-forming Bacilli.</title>
        <authorList>
            <person name="Dragos A."/>
            <person name="Kovacs A.T."/>
        </authorList>
    </citation>
    <scope>NUCLEOTIDE SEQUENCE</scope>
    <source>
        <strain evidence="2">168</strain>
    </source>
</reference>
<organism evidence="2">
    <name type="scientific">Bacillus subtilis (strain 168)</name>
    <dbReference type="NCBI Taxonomy" id="224308"/>
    <lineage>
        <taxon>Bacteria</taxon>
        <taxon>Bacillati</taxon>
        <taxon>Bacillota</taxon>
        <taxon>Bacilli</taxon>
        <taxon>Bacillales</taxon>
        <taxon>Bacillaceae</taxon>
        <taxon>Bacillus</taxon>
    </lineage>
</organism>
<proteinExistence type="predicted"/>
<evidence type="ECO:0000256" key="1">
    <source>
        <dbReference type="SAM" id="Coils"/>
    </source>
</evidence>
<protein>
    <submittedName>
        <fullName evidence="2">Antitoxin YezG family protein</fullName>
    </submittedName>
</protein>